<dbReference type="Pfam" id="PF07780">
    <property type="entry name" value="Spb1_C"/>
    <property type="match status" value="1"/>
</dbReference>
<dbReference type="AlphaFoldDB" id="A0ABD0ZJQ5"/>
<feature type="coiled-coil region" evidence="1">
    <location>
        <begin position="180"/>
        <end position="210"/>
    </location>
</feature>
<feature type="compositionally biased region" description="Basic and acidic residues" evidence="2">
    <location>
        <begin position="261"/>
        <end position="272"/>
    </location>
</feature>
<feature type="compositionally biased region" description="Basic residues" evidence="2">
    <location>
        <begin position="275"/>
        <end position="293"/>
    </location>
</feature>
<reference evidence="4 5" key="1">
    <citation type="submission" date="2024-07" db="EMBL/GenBank/DDBJ databases">
        <title>Chromosome-level genome assembly of the water stick insect Ranatra chinensis (Heteroptera: Nepidae).</title>
        <authorList>
            <person name="Liu X."/>
        </authorList>
    </citation>
    <scope>NUCLEOTIDE SEQUENCE [LARGE SCALE GENOMIC DNA]</scope>
    <source>
        <strain evidence="4">Cailab_2021Rc</strain>
        <tissue evidence="4">Muscle</tissue>
    </source>
</reference>
<protein>
    <recommendedName>
        <fullName evidence="3">Ribosomal RNA methyltransferase SPB1-like C-terminal domain-containing protein</fullName>
    </recommendedName>
</protein>
<evidence type="ECO:0000256" key="1">
    <source>
        <dbReference type="SAM" id="Coils"/>
    </source>
</evidence>
<sequence length="293" mass="34446">QDAFKGLEDDDDEDFEIEQLADNLRRKGGKVIGETSDPIIKEEKSNNIHKKEEEDDDDSGDDDSSDSESDSDYDIEKTSMVKVKNKKGNFEIAPKEKKKKKKRKLTEEQLALGSLMVTSKKVKQDLIDDGWNRYAFNDENLPDWFMEDEKKHMRKEIPVPKELVEQYKKRLQELNVRPIKKVIEAKARKKKRTLRKFEKAKMKLEGLMENPEVSEKEKARHIKRLYKKSAHEKKEVTYVVAKKHTSSKVMKRPKGIKGRYKVVDKRLKKDIRSTQGKKPKASQRKMTKRKNRK</sequence>
<dbReference type="EMBL" id="JBFDAA010000001">
    <property type="protein sequence ID" value="KAL1140279.1"/>
    <property type="molecule type" value="Genomic_DNA"/>
</dbReference>
<organism evidence="4 5">
    <name type="scientific">Ranatra chinensis</name>
    <dbReference type="NCBI Taxonomy" id="642074"/>
    <lineage>
        <taxon>Eukaryota</taxon>
        <taxon>Metazoa</taxon>
        <taxon>Ecdysozoa</taxon>
        <taxon>Arthropoda</taxon>
        <taxon>Hexapoda</taxon>
        <taxon>Insecta</taxon>
        <taxon>Pterygota</taxon>
        <taxon>Neoptera</taxon>
        <taxon>Paraneoptera</taxon>
        <taxon>Hemiptera</taxon>
        <taxon>Heteroptera</taxon>
        <taxon>Panheteroptera</taxon>
        <taxon>Nepomorpha</taxon>
        <taxon>Nepidae</taxon>
        <taxon>Ranatrinae</taxon>
        <taxon>Ranatra</taxon>
    </lineage>
</organism>
<feature type="region of interest" description="Disordered" evidence="2">
    <location>
        <begin position="23"/>
        <end position="105"/>
    </location>
</feature>
<dbReference type="Proteomes" id="UP001558652">
    <property type="component" value="Unassembled WGS sequence"/>
</dbReference>
<dbReference type="InterPro" id="IPR012920">
    <property type="entry name" value="rRNA_MeTfrase_SPB1-like_C"/>
</dbReference>
<feature type="domain" description="Ribosomal RNA methyltransferase SPB1-like C-terminal" evidence="3">
    <location>
        <begin position="67"/>
        <end position="277"/>
    </location>
</feature>
<gene>
    <name evidence="4" type="ORF">AAG570_000211</name>
</gene>
<keyword evidence="1" id="KW-0175">Coiled coil</keyword>
<evidence type="ECO:0000313" key="4">
    <source>
        <dbReference type="EMBL" id="KAL1140279.1"/>
    </source>
</evidence>
<keyword evidence="5" id="KW-1185">Reference proteome</keyword>
<feature type="region of interest" description="Disordered" evidence="2">
    <location>
        <begin position="244"/>
        <end position="293"/>
    </location>
</feature>
<evidence type="ECO:0000259" key="3">
    <source>
        <dbReference type="Pfam" id="PF07780"/>
    </source>
</evidence>
<feature type="non-terminal residue" evidence="4">
    <location>
        <position position="1"/>
    </location>
</feature>
<comment type="caution">
    <text evidence="4">The sequence shown here is derived from an EMBL/GenBank/DDBJ whole genome shotgun (WGS) entry which is preliminary data.</text>
</comment>
<feature type="compositionally biased region" description="Basic residues" evidence="2">
    <location>
        <begin position="244"/>
        <end position="260"/>
    </location>
</feature>
<evidence type="ECO:0000256" key="2">
    <source>
        <dbReference type="SAM" id="MobiDB-lite"/>
    </source>
</evidence>
<feature type="compositionally biased region" description="Basic and acidic residues" evidence="2">
    <location>
        <begin position="39"/>
        <end position="52"/>
    </location>
</feature>
<evidence type="ECO:0000313" key="5">
    <source>
        <dbReference type="Proteomes" id="UP001558652"/>
    </source>
</evidence>
<proteinExistence type="predicted"/>
<name>A0ABD0ZJQ5_9HEMI</name>
<accession>A0ABD0ZJQ5</accession>
<feature type="compositionally biased region" description="Acidic residues" evidence="2">
    <location>
        <begin position="53"/>
        <end position="73"/>
    </location>
</feature>